<feature type="compositionally biased region" description="Polar residues" evidence="1">
    <location>
        <begin position="99"/>
        <end position="110"/>
    </location>
</feature>
<sequence>MVVQPVVLLAHARWCRGRGRRSVARIADEPAAGEVGVPLLAVPSPMPTQSPEDSPAASRGRTPAGLPSPARFARSPAMPIAPSAAQGKSGVPAFPPRVSSANVSGLATPQATVSGTAASSPTGSGIHGTPRRALVTENPLSRR</sequence>
<dbReference type="EMBL" id="HBGF01010232">
    <property type="protein sequence ID" value="CAD9100181.1"/>
    <property type="molecule type" value="Transcribed_RNA"/>
</dbReference>
<proteinExistence type="predicted"/>
<evidence type="ECO:0000313" key="2">
    <source>
        <dbReference type="EMBL" id="CAD9100181.1"/>
    </source>
</evidence>
<protein>
    <submittedName>
        <fullName evidence="2">Uncharacterized protein</fullName>
    </submittedName>
</protein>
<name>A0A7S1PRZ8_NEODS</name>
<evidence type="ECO:0000256" key="1">
    <source>
        <dbReference type="SAM" id="MobiDB-lite"/>
    </source>
</evidence>
<organism evidence="2">
    <name type="scientific">Neobodo designis</name>
    <name type="common">Flagellated protozoan</name>
    <name type="synonym">Bodo designis</name>
    <dbReference type="NCBI Taxonomy" id="312471"/>
    <lineage>
        <taxon>Eukaryota</taxon>
        <taxon>Discoba</taxon>
        <taxon>Euglenozoa</taxon>
        <taxon>Kinetoplastea</taxon>
        <taxon>Metakinetoplastina</taxon>
        <taxon>Neobodonida</taxon>
        <taxon>Neobodo</taxon>
    </lineage>
</organism>
<dbReference type="AlphaFoldDB" id="A0A7S1PRZ8"/>
<feature type="compositionally biased region" description="Low complexity" evidence="1">
    <location>
        <begin position="111"/>
        <end position="124"/>
    </location>
</feature>
<reference evidence="2" key="1">
    <citation type="submission" date="2021-01" db="EMBL/GenBank/DDBJ databases">
        <authorList>
            <person name="Corre E."/>
            <person name="Pelletier E."/>
            <person name="Niang G."/>
            <person name="Scheremetjew M."/>
            <person name="Finn R."/>
            <person name="Kale V."/>
            <person name="Holt S."/>
            <person name="Cochrane G."/>
            <person name="Meng A."/>
            <person name="Brown T."/>
            <person name="Cohen L."/>
        </authorList>
    </citation>
    <scope>NUCLEOTIDE SEQUENCE</scope>
    <source>
        <strain evidence="2">CCAP 1951/1</strain>
    </source>
</reference>
<gene>
    <name evidence="2" type="ORF">NDES1114_LOCUS6793</name>
</gene>
<feature type="region of interest" description="Disordered" evidence="1">
    <location>
        <begin position="37"/>
        <end position="143"/>
    </location>
</feature>
<accession>A0A7S1PRZ8</accession>